<dbReference type="AlphaFoldDB" id="A0A3N6UMW3"/>
<dbReference type="NCBIfam" id="NF033153">
    <property type="entry name" value="phage_ICD_like"/>
    <property type="match status" value="1"/>
</dbReference>
<dbReference type="RefSeq" id="WP_124234128.1">
    <property type="nucleotide sequence ID" value="NZ_RHHM01000013.1"/>
</dbReference>
<sequence length="150" mass="17073">MAEMQSTQTHPKFNWLFLATPKGHTCTPIVLRTQASTEETARETFPGWDLTFAAKIRTDCPLSVAWSDPDSTTLWSLTGTDIFESFKTAPARSPRPGDRYIERESGMLLVIRELTEERVIFSYEQYPMASHSHPLNGFIRNDGLVEVRHV</sequence>
<reference evidence="1 2" key="1">
    <citation type="submission" date="2018-10" db="EMBL/GenBank/DDBJ databases">
        <title>Draft genome sequence for the type isolate of Erwinia psidii, agent causal of bacterial blight in guava (Psidium guajava) and wilt and die-back of Eucalyptus spp.</title>
        <authorList>
            <person name="Hermenegildo P.S."/>
            <person name="Santos S.A."/>
            <person name="Guimaraes L.M.S."/>
            <person name="Vidigal P.M.P."/>
            <person name="Pereira I.C."/>
            <person name="Badel J.L."/>
            <person name="Alfenas-Zerbini P."/>
            <person name="Ferreira M.A.S.V."/>
            <person name="Alfenas A.C."/>
        </authorList>
    </citation>
    <scope>NUCLEOTIDE SEQUENCE [LARGE SCALE GENOMIC DNA]</scope>
    <source>
        <strain evidence="1 2">IBSBF 435</strain>
    </source>
</reference>
<protein>
    <submittedName>
        <fullName evidence="1">Host cell division inhibitor Icd-like protein</fullName>
    </submittedName>
</protein>
<evidence type="ECO:0000313" key="1">
    <source>
        <dbReference type="EMBL" id="RQM37269.1"/>
    </source>
</evidence>
<accession>A0A3N6UMW3</accession>
<organism evidence="1 2">
    <name type="scientific">Erwinia psidii</name>
    <dbReference type="NCBI Taxonomy" id="69224"/>
    <lineage>
        <taxon>Bacteria</taxon>
        <taxon>Pseudomonadati</taxon>
        <taxon>Pseudomonadota</taxon>
        <taxon>Gammaproteobacteria</taxon>
        <taxon>Enterobacterales</taxon>
        <taxon>Erwiniaceae</taxon>
        <taxon>Erwinia</taxon>
    </lineage>
</organism>
<evidence type="ECO:0000313" key="2">
    <source>
        <dbReference type="Proteomes" id="UP000279457"/>
    </source>
</evidence>
<keyword evidence="2" id="KW-1185">Reference proteome</keyword>
<gene>
    <name evidence="1" type="ORF">EB241_16540</name>
</gene>
<name>A0A3N6UMW3_9GAMM</name>
<dbReference type="Proteomes" id="UP000279457">
    <property type="component" value="Unassembled WGS sequence"/>
</dbReference>
<keyword evidence="1" id="KW-0131">Cell cycle</keyword>
<dbReference type="OrthoDB" id="6631751at2"/>
<dbReference type="EMBL" id="RHHM01000013">
    <property type="protein sequence ID" value="RQM37269.1"/>
    <property type="molecule type" value="Genomic_DNA"/>
</dbReference>
<proteinExistence type="predicted"/>
<dbReference type="GO" id="GO:0051301">
    <property type="term" value="P:cell division"/>
    <property type="evidence" value="ECO:0007669"/>
    <property type="project" value="UniProtKB-KW"/>
</dbReference>
<comment type="caution">
    <text evidence="1">The sequence shown here is derived from an EMBL/GenBank/DDBJ whole genome shotgun (WGS) entry which is preliminary data.</text>
</comment>
<keyword evidence="1" id="KW-0132">Cell division</keyword>